<feature type="compositionally biased region" description="Basic and acidic residues" evidence="2">
    <location>
        <begin position="566"/>
        <end position="591"/>
    </location>
</feature>
<evidence type="ECO:0000256" key="1">
    <source>
        <dbReference type="ARBA" id="ARBA00022801"/>
    </source>
</evidence>
<feature type="domain" description="Alpha/beta hydrolase fold-3" evidence="4">
    <location>
        <begin position="163"/>
        <end position="306"/>
    </location>
</feature>
<feature type="compositionally biased region" description="Low complexity" evidence="2">
    <location>
        <begin position="592"/>
        <end position="605"/>
    </location>
</feature>
<dbReference type="InterPro" id="IPR013094">
    <property type="entry name" value="AB_hydrolase_3"/>
</dbReference>
<comment type="caution">
    <text evidence="5">The sequence shown here is derived from an EMBL/GenBank/DDBJ whole genome shotgun (WGS) entry which is preliminary data.</text>
</comment>
<evidence type="ECO:0000259" key="4">
    <source>
        <dbReference type="Pfam" id="PF07859"/>
    </source>
</evidence>
<sequence length="763" mass="86088">MIYDQTPQYEHHAHLPYSKEPLKGLYVFQRLLTTLLLAPCWFVYYAVLPRSYRPRPSWNLRQIIFVNFTRRIYRVTEVAGVHFGTRDPESEPKPDELKETRFEWAPPLEQRLRRGVVVDPHGKVPFKRVGTYVWPKERPVEVMSQKTVEEAAREDENLPVVGIFMHGGGFCQMSAHEGSRTSHIPRRLMKDNLFSEIYSVEYRLLQHAPIPATVMDAATVYAHVISQYYSSPSTTQPLQRPCLRSTPNGSNLTLPLFTGLKKRCKIVLIGDSSGGNLVLSIARWLRDEKLLPEPDGLLLFSPSCDTSHAFPVDPCFYVPRPNASTDYLTDTPEPRALLQRTFLGFKAHGGKWDAWVAKEDPTDRMGLFRLGSAGAASVISLGKAIARPVRTMLPFESAAGSTSSLPTELTPDERRCPHQEIVDKEKARENYELMRVVHSEYVSPASPKVLKRWGHPVDLYDGGKLCECKGDLDDERFDCGHEDLKVIRRKLTAQSDPALHVHVSGQREEVDIGLVGKSRHLQQLGTRVGGVGGDGWETDSVSTMTPENSPIPAFKVPAVAQMETLKEEDRSTSHLKEEKEADIADGNKEHTTTTSTDATAYSSDNTHNRVDSKASTATAVTTTQHVPPKITITPFDGETEEFTTPRRHLRTRAGAETGQNLGRLNPYTQYPQRYPQFKSLFEGFPKTLILLGDAERLTIEVVNLARAMSRDLDEEDGKKMVTLRWVKDAVHDPFIIPPGWWDEKVKSEVWEDVKGWMKEVKSE</sequence>
<keyword evidence="1" id="KW-0378">Hydrolase</keyword>
<name>A0ABR3G0K0_9AGAR</name>
<dbReference type="SUPFAM" id="SSF53474">
    <property type="entry name" value="alpha/beta-Hydrolases"/>
    <property type="match status" value="1"/>
</dbReference>
<dbReference type="Proteomes" id="UP001465976">
    <property type="component" value="Unassembled WGS sequence"/>
</dbReference>
<dbReference type="InterPro" id="IPR050300">
    <property type="entry name" value="GDXG_lipolytic_enzyme"/>
</dbReference>
<dbReference type="InterPro" id="IPR029058">
    <property type="entry name" value="AB_hydrolase_fold"/>
</dbReference>
<gene>
    <name evidence="5" type="ORF">V5O48_000629</name>
</gene>
<evidence type="ECO:0000256" key="2">
    <source>
        <dbReference type="SAM" id="MobiDB-lite"/>
    </source>
</evidence>
<keyword evidence="3" id="KW-0812">Transmembrane</keyword>
<keyword evidence="6" id="KW-1185">Reference proteome</keyword>
<keyword evidence="3" id="KW-1133">Transmembrane helix</keyword>
<reference evidence="5 6" key="1">
    <citation type="submission" date="2024-02" db="EMBL/GenBank/DDBJ databases">
        <title>A draft genome for the cacao thread blight pathogen Marasmius crinis-equi.</title>
        <authorList>
            <person name="Cohen S.P."/>
            <person name="Baruah I.K."/>
            <person name="Amoako-Attah I."/>
            <person name="Bukari Y."/>
            <person name="Meinhardt L.W."/>
            <person name="Bailey B.A."/>
        </authorList>
    </citation>
    <scope>NUCLEOTIDE SEQUENCE [LARGE SCALE GENOMIC DNA]</scope>
    <source>
        <strain evidence="5 6">GH-76</strain>
    </source>
</reference>
<evidence type="ECO:0000313" key="6">
    <source>
        <dbReference type="Proteomes" id="UP001465976"/>
    </source>
</evidence>
<accession>A0ABR3G0K0</accession>
<feature type="region of interest" description="Disordered" evidence="2">
    <location>
        <begin position="566"/>
        <end position="622"/>
    </location>
</feature>
<proteinExistence type="predicted"/>
<keyword evidence="3" id="KW-0472">Membrane</keyword>
<dbReference type="EMBL" id="JBAHYK010000011">
    <property type="protein sequence ID" value="KAL0581365.1"/>
    <property type="molecule type" value="Genomic_DNA"/>
</dbReference>
<protein>
    <recommendedName>
        <fullName evidence="4">Alpha/beta hydrolase fold-3 domain-containing protein</fullName>
    </recommendedName>
</protein>
<evidence type="ECO:0000256" key="3">
    <source>
        <dbReference type="SAM" id="Phobius"/>
    </source>
</evidence>
<organism evidence="5 6">
    <name type="scientific">Marasmius crinis-equi</name>
    <dbReference type="NCBI Taxonomy" id="585013"/>
    <lineage>
        <taxon>Eukaryota</taxon>
        <taxon>Fungi</taxon>
        <taxon>Dikarya</taxon>
        <taxon>Basidiomycota</taxon>
        <taxon>Agaricomycotina</taxon>
        <taxon>Agaricomycetes</taxon>
        <taxon>Agaricomycetidae</taxon>
        <taxon>Agaricales</taxon>
        <taxon>Marasmiineae</taxon>
        <taxon>Marasmiaceae</taxon>
        <taxon>Marasmius</taxon>
    </lineage>
</organism>
<evidence type="ECO:0000313" key="5">
    <source>
        <dbReference type="EMBL" id="KAL0581365.1"/>
    </source>
</evidence>
<dbReference type="PANTHER" id="PTHR48081">
    <property type="entry name" value="AB HYDROLASE SUPERFAMILY PROTEIN C4A8.06C"/>
    <property type="match status" value="1"/>
</dbReference>
<dbReference type="Pfam" id="PF07859">
    <property type="entry name" value="Abhydrolase_3"/>
    <property type="match status" value="1"/>
</dbReference>
<dbReference type="Gene3D" id="3.40.50.1820">
    <property type="entry name" value="alpha/beta hydrolase"/>
    <property type="match status" value="1"/>
</dbReference>
<feature type="transmembrane region" description="Helical" evidence="3">
    <location>
        <begin position="27"/>
        <end position="47"/>
    </location>
</feature>
<dbReference type="PANTHER" id="PTHR48081:SF19">
    <property type="entry name" value="AB HYDROLASE SUPERFAMILY PROTEIN C4A8.06C"/>
    <property type="match status" value="1"/>
</dbReference>